<dbReference type="HOGENOM" id="CLU_025996_1_1_9"/>
<dbReference type="GO" id="GO:0016757">
    <property type="term" value="F:glycosyltransferase activity"/>
    <property type="evidence" value="ECO:0007669"/>
    <property type="project" value="UniProtKB-KW"/>
</dbReference>
<dbReference type="PANTHER" id="PTHR22916:SF51">
    <property type="entry name" value="GLYCOSYLTRANSFERASE EPSH-RELATED"/>
    <property type="match status" value="1"/>
</dbReference>
<evidence type="ECO:0000256" key="1">
    <source>
        <dbReference type="ARBA" id="ARBA00022676"/>
    </source>
</evidence>
<sequence>MKIITFTVPCYNSEAYMEHCIETLLPGGEDVEIILVDDGSSDGTAIIADNYASKYPSIVKAIHQENGGHGEAVNTGIKNASGLYFKVVDSDDWLDVPGMLKVISVLKELHEQGKVLDMMICNYVYEHSVDNTSHVVRYKNVMPENRVFGWSDVGKFKMSQYILMHSVIYNTELLHECGLVLPKHTFYVDNLFVYQPLPYIKTIYYMNIDLYRYFIGREDQSVNEKIMIKRIDQQIRVTKLMIDFYCTIGTIPNKRLDDYMKNYLSMMMTISSVLLVVSGTEENLQKKKELWLYLKNVDEKVYLRMRYRLFGIVSNLWGNLGRKITKYAYYLTSRKYKFN</sequence>
<dbReference type="InterPro" id="IPR001173">
    <property type="entry name" value="Glyco_trans_2-like"/>
</dbReference>
<keyword evidence="5" id="KW-1185">Reference proteome</keyword>
<keyword evidence="1" id="KW-0328">Glycosyltransferase</keyword>
<evidence type="ECO:0000259" key="3">
    <source>
        <dbReference type="Pfam" id="PF00535"/>
    </source>
</evidence>
<gene>
    <name evidence="4" type="ORF">CSCA_2518</name>
</gene>
<name>A0A0E3JZD9_CLOSL</name>
<dbReference type="Proteomes" id="UP000033115">
    <property type="component" value="Chromosome"/>
</dbReference>
<evidence type="ECO:0000313" key="4">
    <source>
        <dbReference type="EMBL" id="AKA69643.1"/>
    </source>
</evidence>
<dbReference type="EMBL" id="CP009933">
    <property type="protein sequence ID" value="AKA69643.1"/>
    <property type="molecule type" value="Genomic_DNA"/>
</dbReference>
<dbReference type="Pfam" id="PF00535">
    <property type="entry name" value="Glycos_transf_2"/>
    <property type="match status" value="1"/>
</dbReference>
<protein>
    <submittedName>
        <fullName evidence="4">Glycosyl transferase family 2</fullName>
    </submittedName>
</protein>
<dbReference type="KEGG" id="csq:CSCA_2518"/>
<dbReference type="AlphaFoldDB" id="A0A0E3JZD9"/>
<dbReference type="STRING" id="1548.CSCA_2518"/>
<reference evidence="4 5" key="1">
    <citation type="journal article" date="2015" name="J. Biotechnol.">
        <title>Complete genome sequence of a malodorant-producing acetogen, Clostridium scatologenes ATCC 25775(T).</title>
        <authorList>
            <person name="Zhu Z."/>
            <person name="Guo T."/>
            <person name="Zheng H."/>
            <person name="Song T."/>
            <person name="Ouyang P."/>
            <person name="Xie J."/>
        </authorList>
    </citation>
    <scope>NUCLEOTIDE SEQUENCE [LARGE SCALE GENOMIC DNA]</scope>
    <source>
        <strain evidence="4 5">ATCC 25775</strain>
    </source>
</reference>
<dbReference type="CDD" id="cd00761">
    <property type="entry name" value="Glyco_tranf_GTA_type"/>
    <property type="match status" value="1"/>
</dbReference>
<dbReference type="RefSeq" id="WP_029161752.1">
    <property type="nucleotide sequence ID" value="NZ_CP009933.1"/>
</dbReference>
<organism evidence="4 5">
    <name type="scientific">Clostridium scatologenes</name>
    <dbReference type="NCBI Taxonomy" id="1548"/>
    <lineage>
        <taxon>Bacteria</taxon>
        <taxon>Bacillati</taxon>
        <taxon>Bacillota</taxon>
        <taxon>Clostridia</taxon>
        <taxon>Eubacteriales</taxon>
        <taxon>Clostridiaceae</taxon>
        <taxon>Clostridium</taxon>
    </lineage>
</organism>
<feature type="domain" description="Glycosyltransferase 2-like" evidence="3">
    <location>
        <begin position="8"/>
        <end position="110"/>
    </location>
</feature>
<keyword evidence="2 4" id="KW-0808">Transferase</keyword>
<proteinExistence type="predicted"/>
<dbReference type="SUPFAM" id="SSF53448">
    <property type="entry name" value="Nucleotide-diphospho-sugar transferases"/>
    <property type="match status" value="1"/>
</dbReference>
<dbReference type="InterPro" id="IPR029044">
    <property type="entry name" value="Nucleotide-diphossugar_trans"/>
</dbReference>
<dbReference type="Gene3D" id="3.90.550.10">
    <property type="entry name" value="Spore Coat Polysaccharide Biosynthesis Protein SpsA, Chain A"/>
    <property type="match status" value="1"/>
</dbReference>
<evidence type="ECO:0000256" key="2">
    <source>
        <dbReference type="ARBA" id="ARBA00022679"/>
    </source>
</evidence>
<dbReference type="PANTHER" id="PTHR22916">
    <property type="entry name" value="GLYCOSYLTRANSFERASE"/>
    <property type="match status" value="1"/>
</dbReference>
<accession>A0A0E3JZD9</accession>
<evidence type="ECO:0000313" key="5">
    <source>
        <dbReference type="Proteomes" id="UP000033115"/>
    </source>
</evidence>